<name>A0A855X162_9BACT</name>
<comment type="caution">
    <text evidence="1">The sequence shown here is derived from an EMBL/GenBank/DDBJ whole genome shotgun (WGS) entry which is preliminary data.</text>
</comment>
<proteinExistence type="predicted"/>
<dbReference type="Proteomes" id="UP000250918">
    <property type="component" value="Unassembled WGS sequence"/>
</dbReference>
<gene>
    <name evidence="1" type="ORF">C3F09_07190</name>
</gene>
<dbReference type="InterPro" id="IPR011467">
    <property type="entry name" value="DUF1573"/>
</dbReference>
<dbReference type="AlphaFoldDB" id="A0A855X162"/>
<reference evidence="1 2" key="1">
    <citation type="journal article" date="2018" name="ISME J.">
        <title>A methanotrophic archaeon couples anaerobic oxidation of methane to Fe(III) reduction.</title>
        <authorList>
            <person name="Cai C."/>
            <person name="Leu A.O."/>
            <person name="Xie G.J."/>
            <person name="Guo J."/>
            <person name="Feng Y."/>
            <person name="Zhao J.X."/>
            <person name="Tyson G.W."/>
            <person name="Yuan Z."/>
            <person name="Hu S."/>
        </authorList>
    </citation>
    <scope>NUCLEOTIDE SEQUENCE [LARGE SCALE GENOMIC DNA]</scope>
    <source>
        <strain evidence="1">FeB_12</strain>
    </source>
</reference>
<evidence type="ECO:0000313" key="1">
    <source>
        <dbReference type="EMBL" id="PWB72029.1"/>
    </source>
</evidence>
<evidence type="ECO:0008006" key="3">
    <source>
        <dbReference type="Google" id="ProtNLM"/>
    </source>
</evidence>
<evidence type="ECO:0000313" key="2">
    <source>
        <dbReference type="Proteomes" id="UP000250918"/>
    </source>
</evidence>
<dbReference type="EMBL" id="PQAP01000097">
    <property type="protein sequence ID" value="PWB72029.1"/>
    <property type="molecule type" value="Genomic_DNA"/>
</dbReference>
<dbReference type="Pfam" id="PF07610">
    <property type="entry name" value="DUF1573"/>
    <property type="match status" value="1"/>
</dbReference>
<accession>A0A855X162</accession>
<organism evidence="1 2">
    <name type="scientific">candidate division GN15 bacterium</name>
    <dbReference type="NCBI Taxonomy" id="2072418"/>
    <lineage>
        <taxon>Bacteria</taxon>
        <taxon>candidate division GN15</taxon>
    </lineage>
</organism>
<protein>
    <recommendedName>
        <fullName evidence="3">DUF1573 domain-containing protein</fullName>
    </recommendedName>
</protein>
<sequence length="244" mass="27028">MELSGLSGNIRRSMGLRASLVAVLFAVAGGVLGQPRFEIEGNRFSFGMVPQNSTVANYFWFKSTGLDTVHIGQIKTGCDCAHMPLPRDWIAPGDSMLVGFFWETEHKIGSAGRYPYIYWSEHEDPARLFLTADISLAPDSSRPLSIKPFKAELSKLGNKSIDSVAITYTNHEELPLVLKVVSVMTDEYTFVCPDTIPPNGTAKGYVKLNPAYADKEFVGSVTCEYAASAIENKRFTIPIRRKMY</sequence>